<comment type="cofactor">
    <cofactor evidence="1">
        <name>Mn(2+)</name>
        <dbReference type="ChEBI" id="CHEBI:29035"/>
    </cofactor>
</comment>
<evidence type="ECO:0000313" key="19">
    <source>
        <dbReference type="Proteomes" id="UP000184330"/>
    </source>
</evidence>
<dbReference type="FunFam" id="1.20.120.1760:FF:000011">
    <property type="entry name" value="Cdp-diacylglycerol-inositol 3-phosphatidyltransferase pis"/>
    <property type="match status" value="1"/>
</dbReference>
<dbReference type="InterPro" id="IPR048254">
    <property type="entry name" value="CDP_ALCOHOL_P_TRANSF_CS"/>
</dbReference>
<evidence type="ECO:0000256" key="10">
    <source>
        <dbReference type="ARBA" id="ARBA00022842"/>
    </source>
</evidence>
<feature type="transmembrane region" description="Helical" evidence="17">
    <location>
        <begin position="163"/>
        <end position="186"/>
    </location>
</feature>
<dbReference type="Gene3D" id="1.20.120.1760">
    <property type="match status" value="1"/>
</dbReference>
<dbReference type="STRING" id="576137.A0A1L7WU03"/>
<keyword evidence="12" id="KW-0443">Lipid metabolism</keyword>
<dbReference type="PIRSF" id="PIRSF000848">
    <property type="entry name" value="CDP_diag_ino_3_P"/>
    <property type="match status" value="1"/>
</dbReference>
<accession>A0A1L7WU03</accession>
<keyword evidence="6" id="KW-0444">Lipid biosynthesis</keyword>
<evidence type="ECO:0000256" key="12">
    <source>
        <dbReference type="ARBA" id="ARBA00023098"/>
    </source>
</evidence>
<gene>
    <name evidence="18" type="ORF">PAC_06153</name>
</gene>
<dbReference type="GO" id="GO:0003881">
    <property type="term" value="F:CDP-diacylglycerol-inositol 3-phosphatidyltransferase activity"/>
    <property type="evidence" value="ECO:0007669"/>
    <property type="project" value="UniProtKB-EC"/>
</dbReference>
<evidence type="ECO:0000256" key="2">
    <source>
        <dbReference type="ARBA" id="ARBA00001946"/>
    </source>
</evidence>
<keyword evidence="10" id="KW-0460">Magnesium</keyword>
<keyword evidence="14" id="KW-0594">Phospholipid biosynthesis</keyword>
<keyword evidence="7 16" id="KW-0808">Transferase</keyword>
<keyword evidence="11 17" id="KW-1133">Transmembrane helix</keyword>
<evidence type="ECO:0000256" key="13">
    <source>
        <dbReference type="ARBA" id="ARBA00023136"/>
    </source>
</evidence>
<organism evidence="18 19">
    <name type="scientific">Phialocephala subalpina</name>
    <dbReference type="NCBI Taxonomy" id="576137"/>
    <lineage>
        <taxon>Eukaryota</taxon>
        <taxon>Fungi</taxon>
        <taxon>Dikarya</taxon>
        <taxon>Ascomycota</taxon>
        <taxon>Pezizomycotina</taxon>
        <taxon>Leotiomycetes</taxon>
        <taxon>Helotiales</taxon>
        <taxon>Mollisiaceae</taxon>
        <taxon>Phialocephala</taxon>
        <taxon>Phialocephala fortinii species complex</taxon>
    </lineage>
</organism>
<dbReference type="GO" id="GO:0016020">
    <property type="term" value="C:membrane"/>
    <property type="evidence" value="ECO:0007669"/>
    <property type="project" value="UniProtKB-SubCell"/>
</dbReference>
<dbReference type="GO" id="GO:0006661">
    <property type="term" value="P:phosphatidylinositol biosynthetic process"/>
    <property type="evidence" value="ECO:0007669"/>
    <property type="project" value="TreeGrafter"/>
</dbReference>
<feature type="transmembrane region" description="Helical" evidence="17">
    <location>
        <begin position="34"/>
        <end position="56"/>
    </location>
</feature>
<reference evidence="18 19" key="1">
    <citation type="submission" date="2016-03" db="EMBL/GenBank/DDBJ databases">
        <authorList>
            <person name="Ploux O."/>
        </authorList>
    </citation>
    <scope>NUCLEOTIDE SEQUENCE [LARGE SCALE GENOMIC DNA]</scope>
    <source>
        <strain evidence="18 19">UAMH 11012</strain>
    </source>
</reference>
<evidence type="ECO:0000256" key="3">
    <source>
        <dbReference type="ARBA" id="ARBA00004141"/>
    </source>
</evidence>
<dbReference type="InterPro" id="IPR043130">
    <property type="entry name" value="CDP-OH_PTrfase_TM_dom"/>
</dbReference>
<evidence type="ECO:0000256" key="6">
    <source>
        <dbReference type="ARBA" id="ARBA00022516"/>
    </source>
</evidence>
<evidence type="ECO:0000256" key="17">
    <source>
        <dbReference type="SAM" id="Phobius"/>
    </source>
</evidence>
<evidence type="ECO:0000256" key="14">
    <source>
        <dbReference type="ARBA" id="ARBA00023209"/>
    </source>
</evidence>
<dbReference type="GO" id="GO:0046872">
    <property type="term" value="F:metal ion binding"/>
    <property type="evidence" value="ECO:0007669"/>
    <property type="project" value="UniProtKB-KW"/>
</dbReference>
<proteinExistence type="inferred from homology"/>
<evidence type="ECO:0000313" key="18">
    <source>
        <dbReference type="EMBL" id="CZR56265.1"/>
    </source>
</evidence>
<evidence type="ECO:0000256" key="9">
    <source>
        <dbReference type="ARBA" id="ARBA00022723"/>
    </source>
</evidence>
<evidence type="ECO:0000256" key="8">
    <source>
        <dbReference type="ARBA" id="ARBA00022692"/>
    </source>
</evidence>
<dbReference type="InterPro" id="IPR000462">
    <property type="entry name" value="CDP-OH_P_trans"/>
</dbReference>
<evidence type="ECO:0000256" key="5">
    <source>
        <dbReference type="ARBA" id="ARBA00013212"/>
    </source>
</evidence>
<comment type="cofactor">
    <cofactor evidence="2">
        <name>Mg(2+)</name>
        <dbReference type="ChEBI" id="CHEBI:18420"/>
    </cofactor>
</comment>
<dbReference type="Proteomes" id="UP000184330">
    <property type="component" value="Unassembled WGS sequence"/>
</dbReference>
<dbReference type="PROSITE" id="PS00379">
    <property type="entry name" value="CDP_ALCOHOL_P_TRANSF"/>
    <property type="match status" value="1"/>
</dbReference>
<keyword evidence="9" id="KW-0479">Metal-binding</keyword>
<evidence type="ECO:0000256" key="11">
    <source>
        <dbReference type="ARBA" id="ARBA00022989"/>
    </source>
</evidence>
<evidence type="ECO:0000256" key="16">
    <source>
        <dbReference type="RuleBase" id="RU003750"/>
    </source>
</evidence>
<dbReference type="Pfam" id="PF01066">
    <property type="entry name" value="CDP-OH_P_transf"/>
    <property type="match status" value="1"/>
</dbReference>
<evidence type="ECO:0000256" key="4">
    <source>
        <dbReference type="ARBA" id="ARBA00010441"/>
    </source>
</evidence>
<dbReference type="OrthoDB" id="10251079at2759"/>
<dbReference type="EC" id="2.7.8.11" evidence="5"/>
<evidence type="ECO:0000256" key="1">
    <source>
        <dbReference type="ARBA" id="ARBA00001936"/>
    </source>
</evidence>
<keyword evidence="8 17" id="KW-0812">Transmembrane</keyword>
<dbReference type="EMBL" id="FJOG01000007">
    <property type="protein sequence ID" value="CZR56265.1"/>
    <property type="molecule type" value="Genomic_DNA"/>
</dbReference>
<dbReference type="PANTHER" id="PTHR15362:SF4">
    <property type="entry name" value="CDP-DIACYLGLYCEROL--INOSITOL 3-PHOSPHATIDYLTRANSFERASE"/>
    <property type="match status" value="1"/>
</dbReference>
<dbReference type="InterPro" id="IPR014387">
    <property type="entry name" value="CDP_diag_ino_3_P_euk"/>
</dbReference>
<sequence length="278" mass="31453">MSTSRTRRHTAVGSNAPISPVLETRDQPRSENVFLFWPSIIGYIRIVLAITSLYYMPVHPRRCSALYSLSCLLDAVDGFLARYLDQASYFGAVLDMVTDRCTTACLLVFLSSAWPRWSIVFQGLICLDFASHYVHMCTSLILGGERSHKMVDEERSWLLNLYYSNKIVSFLLCFFNELFFIALYLLAFTSPPGDSEIEVVVANSPHGAGAFEIARANKLDPAWPLFLARISFLGMLIKQLINVLQFVKASTWLAESDVEMRRKRRSKSENVRGKANKG</sequence>
<name>A0A1L7WU03_9HELO</name>
<dbReference type="AlphaFoldDB" id="A0A1L7WU03"/>
<dbReference type="PANTHER" id="PTHR15362">
    <property type="entry name" value="PHOSPHATIDYLINOSITOL SYNTHASE"/>
    <property type="match status" value="1"/>
</dbReference>
<evidence type="ECO:0000256" key="7">
    <source>
        <dbReference type="ARBA" id="ARBA00022679"/>
    </source>
</evidence>
<keyword evidence="19" id="KW-1185">Reference proteome</keyword>
<dbReference type="GO" id="GO:0005794">
    <property type="term" value="C:Golgi apparatus"/>
    <property type="evidence" value="ECO:0007669"/>
    <property type="project" value="TreeGrafter"/>
</dbReference>
<comment type="subcellular location">
    <subcellularLocation>
        <location evidence="3">Membrane</location>
        <topology evidence="3">Multi-pass membrane protein</topology>
    </subcellularLocation>
</comment>
<keyword evidence="15" id="KW-1208">Phospholipid metabolism</keyword>
<evidence type="ECO:0000256" key="15">
    <source>
        <dbReference type="ARBA" id="ARBA00023264"/>
    </source>
</evidence>
<protein>
    <recommendedName>
        <fullName evidence="5">CDP-diacylglycerol--inositol 3-phosphatidyltransferase</fullName>
        <ecNumber evidence="5">2.7.8.11</ecNumber>
    </recommendedName>
</protein>
<keyword evidence="13 17" id="KW-0472">Membrane</keyword>
<comment type="similarity">
    <text evidence="4 16">Belongs to the CDP-alcohol phosphatidyltransferase class-I family.</text>
</comment>